<gene>
    <name evidence="1" type="ORF">SFRICE_016568</name>
</gene>
<organism evidence="1">
    <name type="scientific">Spodoptera frugiperda</name>
    <name type="common">Fall armyworm</name>
    <dbReference type="NCBI Taxonomy" id="7108"/>
    <lineage>
        <taxon>Eukaryota</taxon>
        <taxon>Metazoa</taxon>
        <taxon>Ecdysozoa</taxon>
        <taxon>Arthropoda</taxon>
        <taxon>Hexapoda</taxon>
        <taxon>Insecta</taxon>
        <taxon>Pterygota</taxon>
        <taxon>Neoptera</taxon>
        <taxon>Endopterygota</taxon>
        <taxon>Lepidoptera</taxon>
        <taxon>Glossata</taxon>
        <taxon>Ditrysia</taxon>
        <taxon>Noctuoidea</taxon>
        <taxon>Noctuidae</taxon>
        <taxon>Amphipyrinae</taxon>
        <taxon>Spodoptera</taxon>
    </lineage>
</organism>
<reference evidence="1" key="1">
    <citation type="submission" date="2016-07" db="EMBL/GenBank/DDBJ databases">
        <authorList>
            <person name="Bretaudeau A."/>
        </authorList>
    </citation>
    <scope>NUCLEOTIDE SEQUENCE</scope>
    <source>
        <strain evidence="1">Rice</strain>
        <tissue evidence="1">Whole body</tissue>
    </source>
</reference>
<protein>
    <submittedName>
        <fullName evidence="1">SFRICE_016568</fullName>
    </submittedName>
</protein>
<accession>A0A2H1W4J1</accession>
<dbReference type="AlphaFoldDB" id="A0A2H1W4J1"/>
<evidence type="ECO:0000313" key="1">
    <source>
        <dbReference type="EMBL" id="SOQ48009.1"/>
    </source>
</evidence>
<proteinExistence type="predicted"/>
<dbReference type="EMBL" id="ODYU01006290">
    <property type="protein sequence ID" value="SOQ48009.1"/>
    <property type="molecule type" value="Genomic_DNA"/>
</dbReference>
<name>A0A2H1W4J1_SPOFR</name>
<sequence>MDRRMSCCASVQFSPVSWVRLQTYNFTHDTQTRNNNLWITQRVAPCGNRTRYPLRGSQLPSHRTNRAVPSLDSTTDDCLVGRVASAAGQEVLGTIPGSGKVLLDFIRLFEVVVRSLEPYPIYGIRLTPYYMGLMPQPTTVRFSRNFLSRTAKLWNELSSAVFPNRYDLQTFKKRAHSFLKRRQRICVFSVWESHASARMGRLDRSDTTASQTTDVKQRLHCVIEVTGGPTHL</sequence>